<dbReference type="EMBL" id="CM023486">
    <property type="protein sequence ID" value="KAH6928175.1"/>
    <property type="molecule type" value="Genomic_DNA"/>
</dbReference>
<proteinExistence type="predicted"/>
<keyword evidence="2" id="KW-1185">Reference proteome</keyword>
<protein>
    <submittedName>
        <fullName evidence="1">Uncharacterized protein</fullName>
    </submittedName>
</protein>
<sequence length="87" mass="9366">MTDNGTGDPTSRDEASTIAVDVEQRSLGPRPQPRTRTMPTNARSMGTCPSNHYPGNENASSRVARRLKKGGSKRASLMSPRVALNVN</sequence>
<evidence type="ECO:0000313" key="1">
    <source>
        <dbReference type="EMBL" id="KAH6928175.1"/>
    </source>
</evidence>
<comment type="caution">
    <text evidence="1">The sequence shown here is derived from an EMBL/GenBank/DDBJ whole genome shotgun (WGS) entry which is preliminary data.</text>
</comment>
<name>A0ACB7S119_HYAAI</name>
<evidence type="ECO:0000313" key="2">
    <source>
        <dbReference type="Proteomes" id="UP000821845"/>
    </source>
</evidence>
<dbReference type="Proteomes" id="UP000821845">
    <property type="component" value="Chromosome 6"/>
</dbReference>
<accession>A0ACB7S119</accession>
<gene>
    <name evidence="1" type="ORF">HPB50_012388</name>
</gene>
<reference evidence="1" key="1">
    <citation type="submission" date="2020-05" db="EMBL/GenBank/DDBJ databases">
        <title>Large-scale comparative analyses of tick genomes elucidate their genetic diversity and vector capacities.</title>
        <authorList>
            <person name="Jia N."/>
            <person name="Wang J."/>
            <person name="Shi W."/>
            <person name="Du L."/>
            <person name="Sun Y."/>
            <person name="Zhan W."/>
            <person name="Jiang J."/>
            <person name="Wang Q."/>
            <person name="Zhang B."/>
            <person name="Ji P."/>
            <person name="Sakyi L.B."/>
            <person name="Cui X."/>
            <person name="Yuan T."/>
            <person name="Jiang B."/>
            <person name="Yang W."/>
            <person name="Lam T.T.-Y."/>
            <person name="Chang Q."/>
            <person name="Ding S."/>
            <person name="Wang X."/>
            <person name="Zhu J."/>
            <person name="Ruan X."/>
            <person name="Zhao L."/>
            <person name="Wei J."/>
            <person name="Que T."/>
            <person name="Du C."/>
            <person name="Cheng J."/>
            <person name="Dai P."/>
            <person name="Han X."/>
            <person name="Huang E."/>
            <person name="Gao Y."/>
            <person name="Liu J."/>
            <person name="Shao H."/>
            <person name="Ye R."/>
            <person name="Li L."/>
            <person name="Wei W."/>
            <person name="Wang X."/>
            <person name="Wang C."/>
            <person name="Yang T."/>
            <person name="Huo Q."/>
            <person name="Li W."/>
            <person name="Guo W."/>
            <person name="Chen H."/>
            <person name="Zhou L."/>
            <person name="Ni X."/>
            <person name="Tian J."/>
            <person name="Zhou Y."/>
            <person name="Sheng Y."/>
            <person name="Liu T."/>
            <person name="Pan Y."/>
            <person name="Xia L."/>
            <person name="Li J."/>
            <person name="Zhao F."/>
            <person name="Cao W."/>
        </authorList>
    </citation>
    <scope>NUCLEOTIDE SEQUENCE</scope>
    <source>
        <strain evidence="1">Hyas-2018</strain>
    </source>
</reference>
<organism evidence="1 2">
    <name type="scientific">Hyalomma asiaticum</name>
    <name type="common">Tick</name>
    <dbReference type="NCBI Taxonomy" id="266040"/>
    <lineage>
        <taxon>Eukaryota</taxon>
        <taxon>Metazoa</taxon>
        <taxon>Ecdysozoa</taxon>
        <taxon>Arthropoda</taxon>
        <taxon>Chelicerata</taxon>
        <taxon>Arachnida</taxon>
        <taxon>Acari</taxon>
        <taxon>Parasitiformes</taxon>
        <taxon>Ixodida</taxon>
        <taxon>Ixodoidea</taxon>
        <taxon>Ixodidae</taxon>
        <taxon>Hyalomminae</taxon>
        <taxon>Hyalomma</taxon>
    </lineage>
</organism>